<dbReference type="InterPro" id="IPR025886">
    <property type="entry name" value="PP2-like"/>
</dbReference>
<accession>A0A2P2K0P4</accession>
<protein>
    <submittedName>
        <fullName evidence="1">Uncharacterized protein</fullName>
    </submittedName>
</protein>
<name>A0A2P2K0P4_RHIMU</name>
<evidence type="ECO:0000313" key="1">
    <source>
        <dbReference type="EMBL" id="MBW99303.1"/>
    </source>
</evidence>
<sequence length="40" mass="4655">MLSARDLVILWGDTPRYGRWTSDPESRYMHPFLTCSLSPV</sequence>
<proteinExistence type="predicted"/>
<dbReference type="EMBL" id="GGEC01018820">
    <property type="protein sequence ID" value="MBW99303.1"/>
    <property type="molecule type" value="Transcribed_RNA"/>
</dbReference>
<reference evidence="1" key="1">
    <citation type="submission" date="2018-02" db="EMBL/GenBank/DDBJ databases">
        <title>Rhizophora mucronata_Transcriptome.</title>
        <authorList>
            <person name="Meera S.P."/>
            <person name="Sreeshan A."/>
            <person name="Augustine A."/>
        </authorList>
    </citation>
    <scope>NUCLEOTIDE SEQUENCE</scope>
    <source>
        <tissue evidence="1">Leaf</tissue>
    </source>
</reference>
<dbReference type="AlphaFoldDB" id="A0A2P2K0P4"/>
<organism evidence="1">
    <name type="scientific">Rhizophora mucronata</name>
    <name type="common">Asiatic mangrove</name>
    <dbReference type="NCBI Taxonomy" id="61149"/>
    <lineage>
        <taxon>Eukaryota</taxon>
        <taxon>Viridiplantae</taxon>
        <taxon>Streptophyta</taxon>
        <taxon>Embryophyta</taxon>
        <taxon>Tracheophyta</taxon>
        <taxon>Spermatophyta</taxon>
        <taxon>Magnoliopsida</taxon>
        <taxon>eudicotyledons</taxon>
        <taxon>Gunneridae</taxon>
        <taxon>Pentapetalae</taxon>
        <taxon>rosids</taxon>
        <taxon>fabids</taxon>
        <taxon>Malpighiales</taxon>
        <taxon>Rhizophoraceae</taxon>
        <taxon>Rhizophora</taxon>
    </lineage>
</organism>
<dbReference type="Pfam" id="PF14299">
    <property type="entry name" value="PP2"/>
    <property type="match status" value="1"/>
</dbReference>